<feature type="domain" description="Rab-GAP TBC" evidence="13">
    <location>
        <begin position="135"/>
        <end position="390"/>
    </location>
</feature>
<evidence type="ECO:0000256" key="7">
    <source>
        <dbReference type="ARBA" id="ARBA00023159"/>
    </source>
</evidence>
<dbReference type="SMART" id="SM00164">
    <property type="entry name" value="TBC"/>
    <property type="match status" value="1"/>
</dbReference>
<evidence type="ECO:0000256" key="12">
    <source>
        <dbReference type="SAM" id="MobiDB-lite"/>
    </source>
</evidence>
<evidence type="ECO:0000256" key="1">
    <source>
        <dbReference type="ARBA" id="ARBA00004123"/>
    </source>
</evidence>
<feature type="compositionally biased region" description="Polar residues" evidence="12">
    <location>
        <begin position="474"/>
        <end position="496"/>
    </location>
</feature>
<keyword evidence="5" id="KW-0343">GTPase activation</keyword>
<comment type="subunit">
    <text evidence="3">Component of the Mediator complex.</text>
</comment>
<evidence type="ECO:0000256" key="6">
    <source>
        <dbReference type="ARBA" id="ARBA00023015"/>
    </source>
</evidence>
<dbReference type="FunFam" id="1.10.10.1340:FF:000002">
    <property type="entry name" value="Mediator of RNA polymerase II transcription subunit 31"/>
    <property type="match status" value="1"/>
</dbReference>
<keyword evidence="9" id="KW-0539">Nucleus</keyword>
<dbReference type="InterPro" id="IPR000195">
    <property type="entry name" value="Rab-GAP-TBC_dom"/>
</dbReference>
<feature type="region of interest" description="Disordered" evidence="12">
    <location>
        <begin position="458"/>
        <end position="501"/>
    </location>
</feature>
<sequence length="847" mass="94370">MATPDPVQQAADVPRTGGYTRFELELEFVQCLANPAYLNFLATQKMYEKPEFVAYLGYLQYFKDPKYAKFLHHPGPTLWALEMLQQERFRREILNPGLMQKLVVEGQRNAHWHQLDNFHSLTDLKIHVSSHKEPQITTGLRSVCWKIFLLFKTLDRSSWPNQLTDSRRTYDSLRTHYLRAIEHPDELESSVDPLSDNDESPWSALRADESLRAEIFQDIERCMPDNVYFRQPATQNMMLDILFVWCKMHPHIGYRQGMHEVLAPLLWVVERDAVETKANSSVDPTLADMLDSTYIEHDTHTLFALIMQTAKSFFAPADPDSASRESPMLARSSRIFDTYLPKADPELHAHLTKLDIVPQIFLLRWIRLLFGREFDLDSVFDMWDALFAIDSTLELVDMISIAMLLRIRWELIAAETNEAFALLLRYPEPNSPAYTFIKDALYLRDHLTPQGGSEIITRHGKQAPVSGTEPAVNTRASSPALSFNSSRTRQRASSPKSLLGPQGAGLEAVLQGAAKNVIERGSQWGVGRALRDAVGEVRKNVEAYQNGVISGQTTPRSGGREFRPPGLLSPAAASQRPNLDRTLSANVPEKILKLEKRNKDLGKMLESAVAELWEHHREQTENKKSKDEEISNKAAMEALSLAIAKVQFVQVYLEDSSIPLPVDESTDQAATANAAASLAPPTPEPLVEKDLATGLAGLPTVSADTEKSCAPPALSSQAPTPLDSPAAQPPAAQPRTASRLTPRSRPQLTSSNFSWMLGEESASSNFASGAAHSTFASDEKRRMKGKGFLFGDDDEDDNNAKEIKSKRGSISGKNTAKGAKAKGKHIPESEVEEEVIDLEDVGRRGVV</sequence>
<reference evidence="14" key="1">
    <citation type="submission" date="2019-04" db="EMBL/GenBank/DDBJ databases">
        <title>Sequencing of skin fungus with MAO and IRED activity.</title>
        <authorList>
            <person name="Marsaioli A.J."/>
            <person name="Bonatto J.M.C."/>
            <person name="Reis Junior O."/>
        </authorList>
    </citation>
    <scope>NUCLEOTIDE SEQUENCE</scope>
    <source>
        <strain evidence="14">30M1</strain>
    </source>
</reference>
<evidence type="ECO:0000256" key="8">
    <source>
        <dbReference type="ARBA" id="ARBA00023163"/>
    </source>
</evidence>
<evidence type="ECO:0000259" key="13">
    <source>
        <dbReference type="PROSITE" id="PS50086"/>
    </source>
</evidence>
<dbReference type="OrthoDB" id="27140at2759"/>
<dbReference type="Pfam" id="PF05669">
    <property type="entry name" value="Med31"/>
    <property type="match status" value="1"/>
</dbReference>
<feature type="region of interest" description="Disordered" evidence="12">
    <location>
        <begin position="702"/>
        <end position="749"/>
    </location>
</feature>
<evidence type="ECO:0000256" key="2">
    <source>
        <dbReference type="ARBA" id="ARBA00006378"/>
    </source>
</evidence>
<dbReference type="Gene3D" id="1.10.10.1340">
    <property type="entry name" value="Mediator of RNA polymerase II, submodule Med31 (Soh1)"/>
    <property type="match status" value="1"/>
</dbReference>
<dbReference type="Pfam" id="PF00566">
    <property type="entry name" value="RabGAP-TBC"/>
    <property type="match status" value="1"/>
</dbReference>
<evidence type="ECO:0000313" key="14">
    <source>
        <dbReference type="EMBL" id="KAF3006594.1"/>
    </source>
</evidence>
<dbReference type="InterPro" id="IPR035969">
    <property type="entry name" value="Rab-GAP_TBC_sf"/>
</dbReference>
<proteinExistence type="inferred from homology"/>
<dbReference type="PROSITE" id="PS50086">
    <property type="entry name" value="TBC_RABGAP"/>
    <property type="match status" value="1"/>
</dbReference>
<dbReference type="GO" id="GO:0016592">
    <property type="term" value="C:mediator complex"/>
    <property type="evidence" value="ECO:0007669"/>
    <property type="project" value="InterPro"/>
</dbReference>
<keyword evidence="6" id="KW-0805">Transcription regulation</keyword>
<evidence type="ECO:0000256" key="10">
    <source>
        <dbReference type="ARBA" id="ARBA00025687"/>
    </source>
</evidence>
<dbReference type="FunFam" id="1.10.472.80:FF:000038">
    <property type="entry name" value="TBC1 domain family member 5"/>
    <property type="match status" value="1"/>
</dbReference>
<evidence type="ECO:0000313" key="15">
    <source>
        <dbReference type="Proteomes" id="UP000801428"/>
    </source>
</evidence>
<dbReference type="GO" id="GO:0005096">
    <property type="term" value="F:GTPase activator activity"/>
    <property type="evidence" value="ECO:0007669"/>
    <property type="project" value="UniProtKB-KW"/>
</dbReference>
<comment type="similarity">
    <text evidence="2">Belongs to the Mediator complex subunit 31 family.</text>
</comment>
<dbReference type="Gene3D" id="1.10.472.80">
    <property type="entry name" value="Ypt/Rab-GAP domain of gyp1p, domain 3"/>
    <property type="match status" value="1"/>
</dbReference>
<name>A0A9P4WDS1_CURKU</name>
<dbReference type="InterPro" id="IPR038089">
    <property type="entry name" value="Med31_sf"/>
</dbReference>
<keyword evidence="8" id="KW-0804">Transcription</keyword>
<dbReference type="Proteomes" id="UP000801428">
    <property type="component" value="Unassembled WGS sequence"/>
</dbReference>
<accession>A0A9P4WDS1</accession>
<dbReference type="GO" id="GO:0003712">
    <property type="term" value="F:transcription coregulator activity"/>
    <property type="evidence" value="ECO:0007669"/>
    <property type="project" value="InterPro"/>
</dbReference>
<dbReference type="FunFam" id="1.10.8.270:FF:000031">
    <property type="entry name" value="TBC1 domain family member 5"/>
    <property type="match status" value="1"/>
</dbReference>
<evidence type="ECO:0000256" key="5">
    <source>
        <dbReference type="ARBA" id="ARBA00022468"/>
    </source>
</evidence>
<evidence type="ECO:0000256" key="9">
    <source>
        <dbReference type="ARBA" id="ARBA00023242"/>
    </source>
</evidence>
<keyword evidence="15" id="KW-1185">Reference proteome</keyword>
<gene>
    <name evidence="14" type="ORF">E8E13_007102</name>
</gene>
<dbReference type="PANTHER" id="PTHR22957:SF337">
    <property type="entry name" value="TBC1 DOMAIN FAMILY MEMBER 5"/>
    <property type="match status" value="1"/>
</dbReference>
<dbReference type="AlphaFoldDB" id="A0A9P4WDS1"/>
<dbReference type="PANTHER" id="PTHR22957">
    <property type="entry name" value="TBC1 DOMAIN FAMILY MEMBER GTPASE-ACTIVATING PROTEIN"/>
    <property type="match status" value="1"/>
</dbReference>
<comment type="subcellular location">
    <subcellularLocation>
        <location evidence="1">Nucleus</location>
    </subcellularLocation>
</comment>
<comment type="caution">
    <text evidence="14">The sequence shown here is derived from an EMBL/GenBank/DDBJ whole genome shotgun (WGS) entry which is preliminary data.</text>
</comment>
<organism evidence="14 15">
    <name type="scientific">Curvularia kusanoi</name>
    <name type="common">Cochliobolus kusanoi</name>
    <dbReference type="NCBI Taxonomy" id="90978"/>
    <lineage>
        <taxon>Eukaryota</taxon>
        <taxon>Fungi</taxon>
        <taxon>Dikarya</taxon>
        <taxon>Ascomycota</taxon>
        <taxon>Pezizomycotina</taxon>
        <taxon>Dothideomycetes</taxon>
        <taxon>Pleosporomycetidae</taxon>
        <taxon>Pleosporales</taxon>
        <taxon>Pleosporineae</taxon>
        <taxon>Pleosporaceae</taxon>
        <taxon>Curvularia</taxon>
    </lineage>
</organism>
<dbReference type="Gene3D" id="1.10.8.270">
    <property type="entry name" value="putative rabgap domain of human tbc1 domain family member 14 like domains"/>
    <property type="match status" value="1"/>
</dbReference>
<comment type="function">
    <text evidence="10">Component of the Mediator complex, a coactivator involved in the regulated transcription of nearly all RNA polymerase II-dependent genes. Mediator functions as a bridge to convey information from gene-specific regulatory proteins to the basal RNA polymerase II transcription machinery. Mediator is recruited to promoters by direct interactions with regulatory proteins and serves as a scaffold for the assembly of a functional preinitiation complex with RNA polymerase II and the general transcription factors.</text>
</comment>
<feature type="compositionally biased region" description="Polar residues" evidence="12">
    <location>
        <begin position="735"/>
        <end position="749"/>
    </location>
</feature>
<dbReference type="EMBL" id="SWKU01000005">
    <property type="protein sequence ID" value="KAF3006594.1"/>
    <property type="molecule type" value="Genomic_DNA"/>
</dbReference>
<dbReference type="SUPFAM" id="SSF47923">
    <property type="entry name" value="Ypt/Rab-GAP domain of gyp1p"/>
    <property type="match status" value="2"/>
</dbReference>
<evidence type="ECO:0000256" key="3">
    <source>
        <dbReference type="ARBA" id="ARBA00011837"/>
    </source>
</evidence>
<dbReference type="GO" id="GO:0006355">
    <property type="term" value="P:regulation of DNA-templated transcription"/>
    <property type="evidence" value="ECO:0007669"/>
    <property type="project" value="InterPro"/>
</dbReference>
<protein>
    <recommendedName>
        <fullName evidence="4">Mediator of RNA polymerase II transcription subunit 31</fullName>
    </recommendedName>
    <alternativeName>
        <fullName evidence="11">Mediator complex subunit 31</fullName>
    </alternativeName>
</protein>
<feature type="region of interest" description="Disordered" evidence="12">
    <location>
        <begin position="790"/>
        <end position="831"/>
    </location>
</feature>
<keyword evidence="7" id="KW-0010">Activator</keyword>
<evidence type="ECO:0000256" key="11">
    <source>
        <dbReference type="ARBA" id="ARBA00031978"/>
    </source>
</evidence>
<evidence type="ECO:0000256" key="4">
    <source>
        <dbReference type="ARBA" id="ARBA00019660"/>
    </source>
</evidence>
<dbReference type="InterPro" id="IPR008831">
    <property type="entry name" value="Mediator_Med31"/>
</dbReference>